<keyword evidence="2 3" id="KW-0802">TPR repeat</keyword>
<feature type="repeat" description="TPR" evidence="3">
    <location>
        <begin position="643"/>
        <end position="676"/>
    </location>
</feature>
<dbReference type="PROSITE" id="PS50293">
    <property type="entry name" value="TPR_REGION"/>
    <property type="match status" value="1"/>
</dbReference>
<dbReference type="RefSeq" id="WP_390316199.1">
    <property type="nucleotide sequence ID" value="NZ_JBHSPB010000006.1"/>
</dbReference>
<dbReference type="SUPFAM" id="SSF48452">
    <property type="entry name" value="TPR-like"/>
    <property type="match status" value="3"/>
</dbReference>
<feature type="repeat" description="TPR" evidence="3">
    <location>
        <begin position="914"/>
        <end position="947"/>
    </location>
</feature>
<accession>A0ABW0Z0I8</accession>
<feature type="repeat" description="TPR" evidence="3">
    <location>
        <begin position="609"/>
        <end position="642"/>
    </location>
</feature>
<dbReference type="Pfam" id="PF13414">
    <property type="entry name" value="TPR_11"/>
    <property type="match status" value="1"/>
</dbReference>
<dbReference type="PANTHER" id="PTHR44858:SF1">
    <property type="entry name" value="UDP-N-ACETYLGLUCOSAMINE--PEPTIDE N-ACETYLGLUCOSAMINYLTRANSFERASE SPINDLY-RELATED"/>
    <property type="match status" value="1"/>
</dbReference>
<feature type="repeat" description="TPR" evidence="3">
    <location>
        <begin position="710"/>
        <end position="743"/>
    </location>
</feature>
<organism evidence="6 7">
    <name type="scientific">Streptomyces gamaensis</name>
    <dbReference type="NCBI Taxonomy" id="1763542"/>
    <lineage>
        <taxon>Bacteria</taxon>
        <taxon>Bacillati</taxon>
        <taxon>Actinomycetota</taxon>
        <taxon>Actinomycetes</taxon>
        <taxon>Kitasatosporales</taxon>
        <taxon>Streptomycetaceae</taxon>
        <taxon>Streptomyces</taxon>
    </lineage>
</organism>
<dbReference type="Pfam" id="PF13191">
    <property type="entry name" value="AAA_16"/>
    <property type="match status" value="1"/>
</dbReference>
<feature type="repeat" description="TPR" evidence="3">
    <location>
        <begin position="575"/>
        <end position="608"/>
    </location>
</feature>
<evidence type="ECO:0000256" key="1">
    <source>
        <dbReference type="ARBA" id="ARBA00022737"/>
    </source>
</evidence>
<evidence type="ECO:0000256" key="3">
    <source>
        <dbReference type="PROSITE-ProRule" id="PRU00339"/>
    </source>
</evidence>
<dbReference type="InterPro" id="IPR019734">
    <property type="entry name" value="TPR_rpt"/>
</dbReference>
<dbReference type="PANTHER" id="PTHR44858">
    <property type="entry name" value="TETRATRICOPEPTIDE REPEAT PROTEIN 6"/>
    <property type="match status" value="1"/>
</dbReference>
<feature type="repeat" description="TPR" evidence="3">
    <location>
        <begin position="541"/>
        <end position="574"/>
    </location>
</feature>
<dbReference type="Pfam" id="PF13432">
    <property type="entry name" value="TPR_16"/>
    <property type="match status" value="3"/>
</dbReference>
<sequence length="1191" mass="131604">MGAARMSMQELIRRRRRAGFVGRRDELAVFQENFDCPPEDERHRFVFHIHGDAGVGKTSLVREMESVARERGAVTAYIDESVNSVPEALSVICDHFAQQDVPLKPLEKLLARYRERRHEAESAAQEPGDESGGPSPGATVIAQAGLAGLGMVPGLGPVAGALDASSVARTTDRLRGLLSARFGKQEDVQLVLDPLRALTPALAEELAEAAEEVPWLAIFFDTYERTAPFLDSWLRDLVTTERYGALPANTVITLAGQRRPDPACWADSADLVKELPLDLFTEAEVRQLLAAKGVVEEGVVRDILRLSGRLPVLVSTLAENPGDVAAPSATAVDRFLKWEQDPARRATALACALPRRLDEDICRAATGATDEDGEQFGWLRSLPFVSERDGLVRYHDVVRTAMLAMQRASGPQRWEQRHRELAAAFSERRAAADQGQTGERPWSLPEWREERLDELYHLLCARPRAELGAALLDGVHACDESLEIARRWARVLAEAGEDADSELLRGWGDDCLGALSDEQSDCARLLSLLINRAGFNDAERAHAHVIRGRELRETGSLQEALGDYDQAIALDPANARAYFGRGVTYLRLQDFEQALADLDKAHELEPEDADYLTARGEARSRSGHSSEALADYSQAVGLDPGNRLALVLRGLLLRDMGQYRRALADLDRVMDLEPGDWWTLVSRSWLRQVLDDPAGALDDLQRAALMEDSAWVQSELGDLHRFAGRYDEALAAYDKALAFGTRSAWMVSFRARILADLGRTEDALDKQARAYELNPQYFWALRRRILLNERLGRLEHALTDCDRLLTADPDDVWNLRTRARLLVGSGDGEAALQSIERAVALGPEDLDVLSQRLDTLEFLGKLHEACATIEQLLEVRSDDPFHLFERAWIRAQSGEVEGELADLDAAVAAAPGNLGFLFHRGESYRRRGWYERALTDFDHIIAAEPRSGVEIGSRGQVLRAVGRHEEALADVNWALQLVGEQSWLRGERAATLLALRRPQEARADLTRAIRLDADFGWARGRRALALLDSGHLAEAAAQLDTCLGLMFGDTWTAAWMSPDESAESLARRAPACRCAGWFTMARTLAERLRAVDRDRGTFHLAMAVSRAKGPAAAAALWRELYPSPIAAAALGEWSLVDRHVAPLLDSGCAWTRKAETAESLEELALCPGTDVPRLRGLADSLWKAVCPITLP</sequence>
<dbReference type="InterPro" id="IPR011990">
    <property type="entry name" value="TPR-like_helical_dom_sf"/>
</dbReference>
<keyword evidence="7" id="KW-1185">Reference proteome</keyword>
<dbReference type="SUPFAM" id="SSF52540">
    <property type="entry name" value="P-loop containing nucleoside triphosphate hydrolases"/>
    <property type="match status" value="1"/>
</dbReference>
<dbReference type="InterPro" id="IPR050498">
    <property type="entry name" value="Ycf3"/>
</dbReference>
<proteinExistence type="predicted"/>
<evidence type="ECO:0000313" key="6">
    <source>
        <dbReference type="EMBL" id="MFC5720994.1"/>
    </source>
</evidence>
<evidence type="ECO:0000256" key="2">
    <source>
        <dbReference type="ARBA" id="ARBA00022803"/>
    </source>
</evidence>
<feature type="domain" description="Orc1-like AAA ATPase" evidence="5">
    <location>
        <begin position="20"/>
        <end position="209"/>
    </location>
</feature>
<dbReference type="InterPro" id="IPR041664">
    <property type="entry name" value="AAA_16"/>
</dbReference>
<dbReference type="Proteomes" id="UP001596083">
    <property type="component" value="Unassembled WGS sequence"/>
</dbReference>
<protein>
    <submittedName>
        <fullName evidence="6">Tetratricopeptide repeat protein</fullName>
    </submittedName>
</protein>
<dbReference type="EMBL" id="JBHSPB010000006">
    <property type="protein sequence ID" value="MFC5720994.1"/>
    <property type="molecule type" value="Genomic_DNA"/>
</dbReference>
<dbReference type="PROSITE" id="PS50005">
    <property type="entry name" value="TPR"/>
    <property type="match status" value="6"/>
</dbReference>
<gene>
    <name evidence="6" type="ORF">ACFP1Z_12530</name>
</gene>
<dbReference type="SMART" id="SM00028">
    <property type="entry name" value="TPR"/>
    <property type="match status" value="12"/>
</dbReference>
<dbReference type="InterPro" id="IPR027417">
    <property type="entry name" value="P-loop_NTPase"/>
</dbReference>
<name>A0ABW0Z0I8_9ACTN</name>
<evidence type="ECO:0000256" key="4">
    <source>
        <dbReference type="SAM" id="MobiDB-lite"/>
    </source>
</evidence>
<dbReference type="Gene3D" id="1.25.40.10">
    <property type="entry name" value="Tetratricopeptide repeat domain"/>
    <property type="match status" value="5"/>
</dbReference>
<evidence type="ECO:0000259" key="5">
    <source>
        <dbReference type="Pfam" id="PF13191"/>
    </source>
</evidence>
<comment type="caution">
    <text evidence="6">The sequence shown here is derived from an EMBL/GenBank/DDBJ whole genome shotgun (WGS) entry which is preliminary data.</text>
</comment>
<evidence type="ECO:0000313" key="7">
    <source>
        <dbReference type="Proteomes" id="UP001596083"/>
    </source>
</evidence>
<feature type="region of interest" description="Disordered" evidence="4">
    <location>
        <begin position="117"/>
        <end position="139"/>
    </location>
</feature>
<reference evidence="7" key="1">
    <citation type="journal article" date="2019" name="Int. J. Syst. Evol. Microbiol.">
        <title>The Global Catalogue of Microorganisms (GCM) 10K type strain sequencing project: providing services to taxonomists for standard genome sequencing and annotation.</title>
        <authorList>
            <consortium name="The Broad Institute Genomics Platform"/>
            <consortium name="The Broad Institute Genome Sequencing Center for Infectious Disease"/>
            <person name="Wu L."/>
            <person name="Ma J."/>
        </authorList>
    </citation>
    <scope>NUCLEOTIDE SEQUENCE [LARGE SCALE GENOMIC DNA]</scope>
    <source>
        <strain evidence="7">CGMCC 4.7304</strain>
    </source>
</reference>
<keyword evidence="1" id="KW-0677">Repeat</keyword>